<evidence type="ECO:0000256" key="4">
    <source>
        <dbReference type="SAM" id="SignalP"/>
    </source>
</evidence>
<dbReference type="Pfam" id="PF13374">
    <property type="entry name" value="TPR_10"/>
    <property type="match status" value="1"/>
</dbReference>
<evidence type="ECO:0000313" key="6">
    <source>
        <dbReference type="EMBL" id="MBO8476754.1"/>
    </source>
</evidence>
<dbReference type="InterPro" id="IPR011990">
    <property type="entry name" value="TPR-like_helical_dom_sf"/>
</dbReference>
<dbReference type="EMBL" id="JADIMC010000081">
    <property type="protein sequence ID" value="MBO8476754.1"/>
    <property type="molecule type" value="Genomic_DNA"/>
</dbReference>
<feature type="non-terminal residue" evidence="6">
    <location>
        <position position="665"/>
    </location>
</feature>
<keyword evidence="1" id="KW-0677">Repeat</keyword>
<comment type="caution">
    <text evidence="6">The sequence shown here is derived from an EMBL/GenBank/DDBJ whole genome shotgun (WGS) entry which is preliminary data.</text>
</comment>
<dbReference type="InterPro" id="IPR024983">
    <property type="entry name" value="CHAT_dom"/>
</dbReference>
<evidence type="ECO:0000313" key="7">
    <source>
        <dbReference type="Proteomes" id="UP000823598"/>
    </source>
</evidence>
<name>A0A9D9IRH0_9BACT</name>
<evidence type="ECO:0000259" key="5">
    <source>
        <dbReference type="Pfam" id="PF12770"/>
    </source>
</evidence>
<feature type="chain" id="PRO_5039439304" evidence="4">
    <location>
        <begin position="21"/>
        <end position="665"/>
    </location>
</feature>
<reference evidence="6" key="2">
    <citation type="journal article" date="2021" name="PeerJ">
        <title>Extensive microbial diversity within the chicken gut microbiome revealed by metagenomics and culture.</title>
        <authorList>
            <person name="Gilroy R."/>
            <person name="Ravi A."/>
            <person name="Getino M."/>
            <person name="Pursley I."/>
            <person name="Horton D.L."/>
            <person name="Alikhan N.F."/>
            <person name="Baker D."/>
            <person name="Gharbi K."/>
            <person name="Hall N."/>
            <person name="Watson M."/>
            <person name="Adriaenssens E.M."/>
            <person name="Foster-Nyarko E."/>
            <person name="Jarju S."/>
            <person name="Secka A."/>
            <person name="Antonio M."/>
            <person name="Oren A."/>
            <person name="Chaudhuri R.R."/>
            <person name="La Ragione R."/>
            <person name="Hildebrand F."/>
            <person name="Pallen M.J."/>
        </authorList>
    </citation>
    <scope>NUCLEOTIDE SEQUENCE</scope>
    <source>
        <strain evidence="6">6919</strain>
    </source>
</reference>
<sequence length="665" mass="74747">MMRRLLFGFILAVMAVSAVAQMLMQPSAESDELFAAGVDLYNAGKYREAIPLFAKSDSLDKAQLDSTSNRRDYSSMWLASCYYKLGDTLTAADIDANYYRFAPVDRRLTVKSDSLLQIGMEYFNQGDYAKAAEYLTKCAEIEKSVLGESHIFYGNSLNFITLCYYYLGNSNSAILFGKKGLTIYEKVLGKEHPNYATSLSNLAGYNSDIGNYAEAIRLGTEALQIQEKVLGKEHPDYVMSLANLAIINAEISNSDATRYCVEATEALSGIVKRTFADLTARERNLFWDKYKAWFERTIHLIAYDMPSDSLAENGYNGALLAKGLLLNSEVELSTLLKESGDEEVAGIYNDLKNLRLQINKLYEMPVAERPLDADSLERVAQGLERQLVQRSKAYGDYTANLVIDWRQVRQKLGDSDMAVEFVSFPMRNDSVMYAAYCLRKGMALPKMVPLFEERQLTSMDKRLYLSSPMLYNLIWKPLEKEMKGVTTVYFAPSGELYNLPIENLPIDGSTYNSDLRSYRRLSSTRQLALRRDGVEVEKAAVYGGLKYDTDTVTLANDSHKYRTAEPVQWSSRAVADSLNLRDGVYELPATKIEAEDIDKALETARIDTKLYTDTIGTEASFKALSGSEVNALHIATHGFYWTEREATQLDGLAFLNTDMPTVVQE</sequence>
<dbReference type="AlphaFoldDB" id="A0A9D9IRH0"/>
<protein>
    <submittedName>
        <fullName evidence="6">Tetratricopeptide repeat protein</fullName>
    </submittedName>
</protein>
<proteinExistence type="predicted"/>
<dbReference type="SMART" id="SM00028">
    <property type="entry name" value="TPR"/>
    <property type="match status" value="4"/>
</dbReference>
<gene>
    <name evidence="6" type="ORF">IAB88_07150</name>
</gene>
<keyword evidence="4" id="KW-0732">Signal</keyword>
<keyword evidence="2 3" id="KW-0802">TPR repeat</keyword>
<feature type="domain" description="CHAT" evidence="5">
    <location>
        <begin position="470"/>
        <end position="645"/>
    </location>
</feature>
<dbReference type="Pfam" id="PF12770">
    <property type="entry name" value="CHAT"/>
    <property type="match status" value="1"/>
</dbReference>
<feature type="repeat" description="TPR" evidence="3">
    <location>
        <begin position="112"/>
        <end position="145"/>
    </location>
</feature>
<evidence type="ECO:0000256" key="2">
    <source>
        <dbReference type="ARBA" id="ARBA00022803"/>
    </source>
</evidence>
<organism evidence="6 7">
    <name type="scientific">Candidatus Limisoma faecipullorum</name>
    <dbReference type="NCBI Taxonomy" id="2840854"/>
    <lineage>
        <taxon>Bacteria</taxon>
        <taxon>Pseudomonadati</taxon>
        <taxon>Bacteroidota</taxon>
        <taxon>Bacteroidia</taxon>
        <taxon>Bacteroidales</taxon>
        <taxon>Candidatus Limisoma</taxon>
    </lineage>
</organism>
<dbReference type="Pfam" id="PF13424">
    <property type="entry name" value="TPR_12"/>
    <property type="match status" value="1"/>
</dbReference>
<dbReference type="PANTHER" id="PTHR45641">
    <property type="entry name" value="TETRATRICOPEPTIDE REPEAT PROTEIN (AFU_ORTHOLOGUE AFUA_6G03870)"/>
    <property type="match status" value="1"/>
</dbReference>
<reference evidence="6" key="1">
    <citation type="submission" date="2020-10" db="EMBL/GenBank/DDBJ databases">
        <authorList>
            <person name="Gilroy R."/>
        </authorList>
    </citation>
    <scope>NUCLEOTIDE SEQUENCE</scope>
    <source>
        <strain evidence="6">6919</strain>
    </source>
</reference>
<evidence type="ECO:0000256" key="1">
    <source>
        <dbReference type="ARBA" id="ARBA00022737"/>
    </source>
</evidence>
<dbReference type="PROSITE" id="PS50005">
    <property type="entry name" value="TPR"/>
    <property type="match status" value="1"/>
</dbReference>
<dbReference type="InterPro" id="IPR019734">
    <property type="entry name" value="TPR_rpt"/>
</dbReference>
<evidence type="ECO:0000256" key="3">
    <source>
        <dbReference type="PROSITE-ProRule" id="PRU00339"/>
    </source>
</evidence>
<feature type="signal peptide" evidence="4">
    <location>
        <begin position="1"/>
        <end position="20"/>
    </location>
</feature>
<dbReference type="SUPFAM" id="SSF48452">
    <property type="entry name" value="TPR-like"/>
    <property type="match status" value="2"/>
</dbReference>
<dbReference type="Gene3D" id="1.25.40.10">
    <property type="entry name" value="Tetratricopeptide repeat domain"/>
    <property type="match status" value="2"/>
</dbReference>
<dbReference type="PANTHER" id="PTHR45641:SF19">
    <property type="entry name" value="NEPHROCYSTIN-3"/>
    <property type="match status" value="1"/>
</dbReference>
<dbReference type="Proteomes" id="UP000823598">
    <property type="component" value="Unassembled WGS sequence"/>
</dbReference>
<accession>A0A9D9IRH0</accession>